<evidence type="ECO:0000256" key="6">
    <source>
        <dbReference type="ARBA" id="ARBA00022634"/>
    </source>
</evidence>
<evidence type="ECO:0000256" key="10">
    <source>
        <dbReference type="ARBA" id="ARBA00023157"/>
    </source>
</evidence>
<proteinExistence type="inferred from homology"/>
<evidence type="ECO:0000256" key="5">
    <source>
        <dbReference type="ARBA" id="ARBA00022628"/>
    </source>
</evidence>
<sequence length="744" mass="81457">MKKTVEKGQIPGLTKNALTVLEKRYLKRDQAGNPLETASDMFRRVATAIAQADSVFDKKADISALSDKFYSMMTNFEFLPNSPTLMNAGRELGQLSACFVLPVGDSMEEIFESVKNTALIHKSGGGTGFSFSRLRPANDVVMSTTGISSGPLSFMRVFDIATETIKQGGTRRGANMAILRVDHPDIMDFIMCKNDQRQLNNFNISVGITEEFMKAVDADKDYTIFNPRDKKPAGTLNARKVFARIVKQAWENGEPGIIFLDRLNKDNPTPHIGEIESTNPCGEQPLLPYESCNLGSINLGKMVVHGKVDWDKLKETVRTSVHFLDNVIEVNNYPLPQIDEMTRSNRKIGLGVMGWADMLIMLGIPYGSEESAELGEKVMQFINEEGKIASRELAKSRGSFPNFKGSIYDVPGGDPIRNATVTTIAPTGTISIIANASSGVEPLFAVSFVRQVMDKNILVEVNPLFEKIAKEQGFYSEELMQRIAEHGTVQDISAIPEDVREVFVTAHDITPEEHITMQAAFQRHTDNAVSKTVNFPQEATIDDVEQVYRLAYQMNCKGVTIYRDGSRDEQVLSVGKKEEPKAAVALTAEEKRAIKRERPKALKGWTYQMQTGCGPLYITINEDASGLFEVFTTMGKAGGCAASQSEAIGRMVSLAWRSGVQARQVVKQLLGISCHSPSGFGDNKVLSCADAVAKAIQAHLAITGHAEVIEAPSFERGACPECGGVVEHEGGCAVCRVCGYSECA</sequence>
<dbReference type="InterPro" id="IPR024434">
    <property type="entry name" value="TSCPD_dom"/>
</dbReference>
<keyword evidence="9" id="KW-0215">Deoxyribonucleotide synthesis</keyword>
<dbReference type="EC" id="1.17.4.1" evidence="3 14"/>
<keyword evidence="7 14" id="KW-0547">Nucleotide-binding</keyword>
<dbReference type="Gene3D" id="3.20.70.20">
    <property type="match status" value="1"/>
</dbReference>
<keyword evidence="6 14" id="KW-0237">DNA synthesis</keyword>
<keyword evidence="8 14" id="KW-0560">Oxidoreductase</keyword>
<dbReference type="InterPro" id="IPR000788">
    <property type="entry name" value="RNR_lg_C"/>
</dbReference>
<dbReference type="Pfam" id="PF12637">
    <property type="entry name" value="TSCPD"/>
    <property type="match status" value="1"/>
</dbReference>
<comment type="catalytic activity">
    <reaction evidence="13 14">
        <text>a 2'-deoxyribonucleoside 5'-diphosphate + [thioredoxin]-disulfide + H2O = a ribonucleoside 5'-diphosphate + [thioredoxin]-dithiol</text>
        <dbReference type="Rhea" id="RHEA:23252"/>
        <dbReference type="Rhea" id="RHEA-COMP:10698"/>
        <dbReference type="Rhea" id="RHEA-COMP:10700"/>
        <dbReference type="ChEBI" id="CHEBI:15377"/>
        <dbReference type="ChEBI" id="CHEBI:29950"/>
        <dbReference type="ChEBI" id="CHEBI:50058"/>
        <dbReference type="ChEBI" id="CHEBI:57930"/>
        <dbReference type="ChEBI" id="CHEBI:73316"/>
        <dbReference type="EC" id="1.17.4.1"/>
    </reaction>
</comment>
<feature type="domain" description="Ribonucleotide reductase large subunit C-terminal" evidence="16">
    <location>
        <begin position="415"/>
        <end position="562"/>
    </location>
</feature>
<evidence type="ECO:0000256" key="3">
    <source>
        <dbReference type="ARBA" id="ARBA00012274"/>
    </source>
</evidence>
<evidence type="ECO:0000256" key="2">
    <source>
        <dbReference type="ARBA" id="ARBA00007405"/>
    </source>
</evidence>
<dbReference type="NCBIfam" id="TIGR02504">
    <property type="entry name" value="NrdJ_Z"/>
    <property type="match status" value="1"/>
</dbReference>
<feature type="domain" description="Ribonucleotide reductase large subunit N-terminal" evidence="15">
    <location>
        <begin position="13"/>
        <end position="93"/>
    </location>
</feature>
<feature type="domain" description="TSCPD" evidence="17">
    <location>
        <begin position="595"/>
        <end position="700"/>
    </location>
</feature>
<feature type="domain" description="Ribonucleotide reductase large subunit C-terminal" evidence="16">
    <location>
        <begin position="96"/>
        <end position="408"/>
    </location>
</feature>
<evidence type="ECO:0000256" key="12">
    <source>
        <dbReference type="ARBA" id="ARBA00025437"/>
    </source>
</evidence>
<evidence type="ECO:0000256" key="4">
    <source>
        <dbReference type="ARBA" id="ARBA00014409"/>
    </source>
</evidence>
<comment type="function">
    <text evidence="12 14">Catalyzes the reduction of ribonucleotides to deoxyribonucleotides. May function to provide a pool of deoxyribonucleotide precursors for DNA repair during oxygen limitation and/or for immediate growth after restoration of oxygen.</text>
</comment>
<dbReference type="Proteomes" id="UP000641025">
    <property type="component" value="Unassembled WGS sequence"/>
</dbReference>
<dbReference type="PANTHER" id="PTHR43371:SF1">
    <property type="entry name" value="RIBONUCLEOSIDE-DIPHOSPHATE REDUCTASE"/>
    <property type="match status" value="1"/>
</dbReference>
<keyword evidence="5 14" id="KW-0846">Cobalamin</keyword>
<dbReference type="SUPFAM" id="SSF48168">
    <property type="entry name" value="R1 subunit of ribonucleotide reductase, N-terminal domain"/>
    <property type="match status" value="1"/>
</dbReference>
<dbReference type="RefSeq" id="WP_199395066.1">
    <property type="nucleotide sequence ID" value="NZ_JAEMHK010000007.1"/>
</dbReference>
<evidence type="ECO:0000259" key="17">
    <source>
        <dbReference type="Pfam" id="PF12637"/>
    </source>
</evidence>
<dbReference type="SUPFAM" id="SSF51998">
    <property type="entry name" value="PFL-like glycyl radical enzymes"/>
    <property type="match status" value="1"/>
</dbReference>
<gene>
    <name evidence="18" type="ORF">JFN90_10450</name>
</gene>
<dbReference type="InterPro" id="IPR013344">
    <property type="entry name" value="RNR_NrdJ/NrdZ"/>
</dbReference>
<evidence type="ECO:0000313" key="19">
    <source>
        <dbReference type="Proteomes" id="UP000641025"/>
    </source>
</evidence>
<dbReference type="Pfam" id="PF02867">
    <property type="entry name" value="Ribonuc_red_lgC"/>
    <property type="match status" value="2"/>
</dbReference>
<evidence type="ECO:0000259" key="16">
    <source>
        <dbReference type="Pfam" id="PF02867"/>
    </source>
</evidence>
<comment type="similarity">
    <text evidence="2 14">Belongs to the ribonucleoside diphosphate reductase class-2 family.</text>
</comment>
<organism evidence="18 19">
    <name type="scientific">Geomonas propionica</name>
    <dbReference type="NCBI Taxonomy" id="2798582"/>
    <lineage>
        <taxon>Bacteria</taxon>
        <taxon>Pseudomonadati</taxon>
        <taxon>Thermodesulfobacteriota</taxon>
        <taxon>Desulfuromonadia</taxon>
        <taxon>Geobacterales</taxon>
        <taxon>Geobacteraceae</taxon>
        <taxon>Geomonas</taxon>
    </lineage>
</organism>
<dbReference type="GO" id="GO:0004748">
    <property type="term" value="F:ribonucleoside-diphosphate reductase activity, thioredoxin disulfide as acceptor"/>
    <property type="evidence" value="ECO:0007669"/>
    <property type="project" value="UniProtKB-EC"/>
</dbReference>
<dbReference type="NCBIfam" id="NF006417">
    <property type="entry name" value="PRK08665.1"/>
    <property type="match status" value="1"/>
</dbReference>
<evidence type="ECO:0000256" key="1">
    <source>
        <dbReference type="ARBA" id="ARBA00001922"/>
    </source>
</evidence>
<dbReference type="InterPro" id="IPR013509">
    <property type="entry name" value="RNR_lsu_N"/>
</dbReference>
<reference evidence="18 19" key="1">
    <citation type="submission" date="2020-12" db="EMBL/GenBank/DDBJ databases">
        <title>Geomonas sp. Red259, isolated from paddy soil.</title>
        <authorList>
            <person name="Xu Z."/>
            <person name="Zhang Z."/>
            <person name="Masuda Y."/>
            <person name="Itoh H."/>
            <person name="Senoo K."/>
        </authorList>
    </citation>
    <scope>NUCLEOTIDE SEQUENCE [LARGE SCALE GENOMIC DNA]</scope>
    <source>
        <strain evidence="18 19">Red259</strain>
    </source>
</reference>
<dbReference type="InterPro" id="IPR050862">
    <property type="entry name" value="RdRp_reductase_class-2"/>
</dbReference>
<evidence type="ECO:0000313" key="18">
    <source>
        <dbReference type="EMBL" id="MBJ6800557.1"/>
    </source>
</evidence>
<comment type="caution">
    <text evidence="18">The sequence shown here is derived from an EMBL/GenBank/DDBJ whole genome shotgun (WGS) entry which is preliminary data.</text>
</comment>
<accession>A0ABS0YSW6</accession>
<keyword evidence="19" id="KW-1185">Reference proteome</keyword>
<keyword evidence="11 14" id="KW-0170">Cobalt</keyword>
<comment type="cofactor">
    <cofactor evidence="1 14">
        <name>adenosylcob(III)alamin</name>
        <dbReference type="ChEBI" id="CHEBI:18408"/>
    </cofactor>
</comment>
<dbReference type="EMBL" id="JAEMHK010000007">
    <property type="protein sequence ID" value="MBJ6800557.1"/>
    <property type="molecule type" value="Genomic_DNA"/>
</dbReference>
<evidence type="ECO:0000256" key="8">
    <source>
        <dbReference type="ARBA" id="ARBA00023002"/>
    </source>
</evidence>
<evidence type="ECO:0000259" key="15">
    <source>
        <dbReference type="Pfam" id="PF00317"/>
    </source>
</evidence>
<keyword evidence="10" id="KW-1015">Disulfide bond</keyword>
<dbReference type="InterPro" id="IPR008926">
    <property type="entry name" value="RNR_R1-su_N"/>
</dbReference>
<evidence type="ECO:0000256" key="13">
    <source>
        <dbReference type="ARBA" id="ARBA00047754"/>
    </source>
</evidence>
<dbReference type="CDD" id="cd02888">
    <property type="entry name" value="RNR_II_dimer"/>
    <property type="match status" value="1"/>
</dbReference>
<evidence type="ECO:0000256" key="9">
    <source>
        <dbReference type="ARBA" id="ARBA00023116"/>
    </source>
</evidence>
<evidence type="ECO:0000256" key="11">
    <source>
        <dbReference type="ARBA" id="ARBA00023285"/>
    </source>
</evidence>
<dbReference type="PRINTS" id="PR01183">
    <property type="entry name" value="RIBORDTASEM1"/>
</dbReference>
<evidence type="ECO:0000256" key="14">
    <source>
        <dbReference type="RuleBase" id="RU364064"/>
    </source>
</evidence>
<evidence type="ECO:0000256" key="7">
    <source>
        <dbReference type="ARBA" id="ARBA00022741"/>
    </source>
</evidence>
<protein>
    <recommendedName>
        <fullName evidence="4 14">Vitamin B12-dependent ribonucleotide reductase</fullName>
        <ecNumber evidence="3 14">1.17.4.1</ecNumber>
    </recommendedName>
</protein>
<name>A0ABS0YSW6_9BACT</name>
<dbReference type="PANTHER" id="PTHR43371">
    <property type="entry name" value="VITAMIN B12-DEPENDENT RIBONUCLEOTIDE REDUCTASE"/>
    <property type="match status" value="1"/>
</dbReference>
<dbReference type="Pfam" id="PF00317">
    <property type="entry name" value="Ribonuc_red_lgN"/>
    <property type="match status" value="1"/>
</dbReference>